<dbReference type="AlphaFoldDB" id="A0A2M8J194"/>
<dbReference type="Gene3D" id="3.30.450.40">
    <property type="match status" value="1"/>
</dbReference>
<evidence type="ECO:0000256" key="1">
    <source>
        <dbReference type="ARBA" id="ARBA00023015"/>
    </source>
</evidence>
<dbReference type="PROSITE" id="PS51078">
    <property type="entry name" value="ICLR_ED"/>
    <property type="match status" value="1"/>
</dbReference>
<dbReference type="InterPro" id="IPR005471">
    <property type="entry name" value="Tscrpt_reg_IclR_N"/>
</dbReference>
<evidence type="ECO:0000256" key="3">
    <source>
        <dbReference type="ARBA" id="ARBA00023163"/>
    </source>
</evidence>
<evidence type="ECO:0000313" key="8">
    <source>
        <dbReference type="Proteomes" id="UP000231553"/>
    </source>
</evidence>
<evidence type="ECO:0000259" key="6">
    <source>
        <dbReference type="PROSITE" id="PS51078"/>
    </source>
</evidence>
<evidence type="ECO:0000256" key="2">
    <source>
        <dbReference type="ARBA" id="ARBA00023125"/>
    </source>
</evidence>
<evidence type="ECO:0000259" key="5">
    <source>
        <dbReference type="PROSITE" id="PS51077"/>
    </source>
</evidence>
<dbReference type="SMART" id="SM00346">
    <property type="entry name" value="HTH_ICLR"/>
    <property type="match status" value="1"/>
</dbReference>
<accession>A0A2M8J194</accession>
<dbReference type="InterPro" id="IPR014757">
    <property type="entry name" value="Tscrpt_reg_IclR_C"/>
</dbReference>
<evidence type="ECO:0000313" key="7">
    <source>
        <dbReference type="EMBL" id="PJE36560.1"/>
    </source>
</evidence>
<dbReference type="InterPro" id="IPR029016">
    <property type="entry name" value="GAF-like_dom_sf"/>
</dbReference>
<dbReference type="Pfam" id="PF01614">
    <property type="entry name" value="IclR_C"/>
    <property type="match status" value="1"/>
</dbReference>
<protein>
    <submittedName>
        <fullName evidence="7">IclR family transcriptional regulator</fullName>
    </submittedName>
</protein>
<dbReference type="Pfam" id="PF09339">
    <property type="entry name" value="HTH_IclR"/>
    <property type="match status" value="1"/>
</dbReference>
<dbReference type="OrthoDB" id="9807558at2"/>
<proteinExistence type="predicted"/>
<gene>
    <name evidence="7" type="ORF">CVM52_11510</name>
</gene>
<dbReference type="SUPFAM" id="SSF55781">
    <property type="entry name" value="GAF domain-like"/>
    <property type="match status" value="1"/>
</dbReference>
<dbReference type="RefSeq" id="WP_100162644.1">
    <property type="nucleotide sequence ID" value="NZ_PGTB01000038.1"/>
</dbReference>
<name>A0A2M8J194_9RHOB</name>
<evidence type="ECO:0000256" key="4">
    <source>
        <dbReference type="SAM" id="MobiDB-lite"/>
    </source>
</evidence>
<dbReference type="InterPro" id="IPR036390">
    <property type="entry name" value="WH_DNA-bd_sf"/>
</dbReference>
<dbReference type="EMBL" id="PGTB01000038">
    <property type="protein sequence ID" value="PJE36560.1"/>
    <property type="molecule type" value="Genomic_DNA"/>
</dbReference>
<dbReference type="FunFam" id="1.10.10.10:FF:000056">
    <property type="entry name" value="IclR family transcriptional regulator"/>
    <property type="match status" value="1"/>
</dbReference>
<sequence>MRKRAPQLGEPEENGAGQDRQFITSLHRGLEVLRAFRPDDRAGLSNSDLADRTGLPNSTVSRLTFTLLKTGYLTYDRETGRYRMGVPVLSLGYACLSAMPISETAQSYMQELADSCGEGILVALGGRDNRTMTYLACARTRSVIQLQLGVGSRISLARSAMGRAWLAACPAEERKLILQDLRRHSPKDTWPMIAKGIEEAAQQIAERGFYANIGEWQPNIHAVAVPLRRRDPSAPLLALNLGGPSAYLPKDRLIGEFGPKLVELAQALRQTSADRD</sequence>
<dbReference type="Proteomes" id="UP000231553">
    <property type="component" value="Unassembled WGS sequence"/>
</dbReference>
<dbReference type="PANTHER" id="PTHR30136:SF33">
    <property type="entry name" value="TRANSCRIPTIONAL REGULATORY PROTEIN"/>
    <property type="match status" value="1"/>
</dbReference>
<feature type="domain" description="IclR-ED" evidence="6">
    <location>
        <begin position="87"/>
        <end position="274"/>
    </location>
</feature>
<organism evidence="7 8">
    <name type="scientific">Pseudooceanicola lipolyticus</name>
    <dbReference type="NCBI Taxonomy" id="2029104"/>
    <lineage>
        <taxon>Bacteria</taxon>
        <taxon>Pseudomonadati</taxon>
        <taxon>Pseudomonadota</taxon>
        <taxon>Alphaproteobacteria</taxon>
        <taxon>Rhodobacterales</taxon>
        <taxon>Paracoccaceae</taxon>
        <taxon>Pseudooceanicola</taxon>
    </lineage>
</organism>
<dbReference type="GO" id="GO:0003677">
    <property type="term" value="F:DNA binding"/>
    <property type="evidence" value="ECO:0007669"/>
    <property type="project" value="UniProtKB-KW"/>
</dbReference>
<comment type="caution">
    <text evidence="7">The sequence shown here is derived from an EMBL/GenBank/DDBJ whole genome shotgun (WGS) entry which is preliminary data.</text>
</comment>
<dbReference type="InterPro" id="IPR036388">
    <property type="entry name" value="WH-like_DNA-bd_sf"/>
</dbReference>
<keyword evidence="8" id="KW-1185">Reference proteome</keyword>
<dbReference type="GO" id="GO:0003700">
    <property type="term" value="F:DNA-binding transcription factor activity"/>
    <property type="evidence" value="ECO:0007669"/>
    <property type="project" value="TreeGrafter"/>
</dbReference>
<feature type="region of interest" description="Disordered" evidence="4">
    <location>
        <begin position="1"/>
        <end position="21"/>
    </location>
</feature>
<keyword evidence="2" id="KW-0238">DNA-binding</keyword>
<dbReference type="GO" id="GO:0045892">
    <property type="term" value="P:negative regulation of DNA-templated transcription"/>
    <property type="evidence" value="ECO:0007669"/>
    <property type="project" value="TreeGrafter"/>
</dbReference>
<dbReference type="InterPro" id="IPR050707">
    <property type="entry name" value="HTH_MetabolicPath_Reg"/>
</dbReference>
<dbReference type="SUPFAM" id="SSF46785">
    <property type="entry name" value="Winged helix' DNA-binding domain"/>
    <property type="match status" value="1"/>
</dbReference>
<dbReference type="PANTHER" id="PTHR30136">
    <property type="entry name" value="HELIX-TURN-HELIX TRANSCRIPTIONAL REGULATOR, ICLR FAMILY"/>
    <property type="match status" value="1"/>
</dbReference>
<reference evidence="7 8" key="1">
    <citation type="journal article" date="2018" name="Int. J. Syst. Evol. Microbiol.">
        <title>Pseudooceanicola lipolyticus sp. nov., a marine alphaproteobacterium, reclassification of Oceanicola flagellatus as Pseudooceanicola flagellatus comb. nov. and emended description of the genus Pseudooceanicola.</title>
        <authorList>
            <person name="Huang M.-M."/>
            <person name="Guo L.-L."/>
            <person name="Wu Y.-H."/>
            <person name="Lai Q.-L."/>
            <person name="Shao Z.-Z."/>
            <person name="Wang C.-S."/>
            <person name="Wu M."/>
            <person name="Xu X.-W."/>
        </authorList>
    </citation>
    <scope>NUCLEOTIDE SEQUENCE [LARGE SCALE GENOMIC DNA]</scope>
    <source>
        <strain evidence="7 8">157</strain>
    </source>
</reference>
<dbReference type="Gene3D" id="1.10.10.10">
    <property type="entry name" value="Winged helix-like DNA-binding domain superfamily/Winged helix DNA-binding domain"/>
    <property type="match status" value="1"/>
</dbReference>
<dbReference type="PROSITE" id="PS51077">
    <property type="entry name" value="HTH_ICLR"/>
    <property type="match status" value="1"/>
</dbReference>
<feature type="domain" description="HTH iclR-type" evidence="5">
    <location>
        <begin position="23"/>
        <end position="86"/>
    </location>
</feature>
<keyword evidence="1" id="KW-0805">Transcription regulation</keyword>
<keyword evidence="3" id="KW-0804">Transcription</keyword>